<protein>
    <submittedName>
        <fullName evidence="3">YfhO family protein</fullName>
    </submittedName>
</protein>
<accession>A0A9X3MZW4</accession>
<proteinExistence type="predicted"/>
<dbReference type="InterPro" id="IPR018580">
    <property type="entry name" value="Uncharacterised_YfhO"/>
</dbReference>
<feature type="transmembrane region" description="Helical" evidence="2">
    <location>
        <begin position="759"/>
        <end position="778"/>
    </location>
</feature>
<dbReference type="Proteomes" id="UP001149140">
    <property type="component" value="Unassembled WGS sequence"/>
</dbReference>
<sequence length="800" mass="85107">MAVFACLALGLFGSALVGGRVLTGSDSVLFDPPFSDARPQSLLRPSNGLTYDAVQVFEPDLLQARRSIRSGRLPTWSESIGAGQPMLATQQTAPLFPLQWLAFVLDFWTSLGWIAALKLVLAAAGMAMLCRALGRSAVAAALGGTVFGFSTYLIAWVAHPHSNIFALLPWAFLFTLHTVRGRPAGPIGLAATAGLMLLGGHPGTALLAGLGTAAWAVFLLAAGLRAHELTSREALVRAALLLAAGVGGLAIGAVMVLPLLELGQQGYELGRGGPPLPVKSLTSLVAPEWWGRPDAAGLPSEPANFYERTAYFGVVPAMLALAGLAVRRPARDQVFALALFVVTILIAIESPLASAVRHVPGIDDLELRRTLVFLPLAVAILAAHGLDALAERATLRRTLTVCAVVAAAPLVLFVAFHPAGHIWRTTLSRFPAFAVPETTVVAKAQAIEVGALLRWPVIGLAFVAGAVTLHRFASARVAFAAVACLGLLLTGLDLVGMGRGLQPAVPRSVVEVDPAAVQWLHRLPAGQRATADETIAPNLANRFEFRDMRVHALPLIERRSRLLNALSGTPFFQVTEWISDGPWLDRAPDVFSVSTVHSTRLENLDHPLRRSGAFEPVPNAPEGIFANQRYLPRAWVAHSWRPAQGMDSALTATVASSIDQLQDAPIIEGSPAPRAETGTPEPPDPARFVSSSDTEVVLSTNATDGGYLILNDTYYPGWRAEVDGHRVPILAANTAFRAIALPPGPHKVRFSYHPASVRYGGWITLAGLLALLVAAILVRRRSQGDDLGFRAMRGHTGVRN</sequence>
<dbReference type="RefSeq" id="WP_270043991.1">
    <property type="nucleotide sequence ID" value="NZ_JAPDOD010000037.1"/>
</dbReference>
<evidence type="ECO:0000256" key="1">
    <source>
        <dbReference type="SAM" id="MobiDB-lite"/>
    </source>
</evidence>
<organism evidence="3 4">
    <name type="scientific">Solirubrobacter ginsenosidimutans</name>
    <dbReference type="NCBI Taxonomy" id="490573"/>
    <lineage>
        <taxon>Bacteria</taxon>
        <taxon>Bacillati</taxon>
        <taxon>Actinomycetota</taxon>
        <taxon>Thermoleophilia</taxon>
        <taxon>Solirubrobacterales</taxon>
        <taxon>Solirubrobacteraceae</taxon>
        <taxon>Solirubrobacter</taxon>
    </lineage>
</organism>
<evidence type="ECO:0000256" key="2">
    <source>
        <dbReference type="SAM" id="Phobius"/>
    </source>
</evidence>
<feature type="region of interest" description="Disordered" evidence="1">
    <location>
        <begin position="668"/>
        <end position="691"/>
    </location>
</feature>
<keyword evidence="4" id="KW-1185">Reference proteome</keyword>
<keyword evidence="2" id="KW-1133">Transmembrane helix</keyword>
<dbReference type="PANTHER" id="PTHR38454:SF1">
    <property type="entry name" value="INTEGRAL MEMBRANE PROTEIN"/>
    <property type="match status" value="1"/>
</dbReference>
<evidence type="ECO:0000313" key="4">
    <source>
        <dbReference type="Proteomes" id="UP001149140"/>
    </source>
</evidence>
<name>A0A9X3MZW4_9ACTN</name>
<feature type="transmembrane region" description="Helical" evidence="2">
    <location>
        <begin position="238"/>
        <end position="260"/>
    </location>
</feature>
<dbReference type="PANTHER" id="PTHR38454">
    <property type="entry name" value="INTEGRAL MEMBRANE PROTEIN-RELATED"/>
    <property type="match status" value="1"/>
</dbReference>
<feature type="transmembrane region" description="Helical" evidence="2">
    <location>
        <begin position="452"/>
        <end position="470"/>
    </location>
</feature>
<keyword evidence="2" id="KW-0812">Transmembrane</keyword>
<feature type="transmembrane region" description="Helical" evidence="2">
    <location>
        <begin position="398"/>
        <end position="419"/>
    </location>
</feature>
<evidence type="ECO:0000313" key="3">
    <source>
        <dbReference type="EMBL" id="MDA0164741.1"/>
    </source>
</evidence>
<gene>
    <name evidence="3" type="ORF">OM076_31020</name>
</gene>
<feature type="transmembrane region" description="Helical" evidence="2">
    <location>
        <begin position="477"/>
        <end position="498"/>
    </location>
</feature>
<feature type="transmembrane region" description="Helical" evidence="2">
    <location>
        <begin position="309"/>
        <end position="327"/>
    </location>
</feature>
<feature type="transmembrane region" description="Helical" evidence="2">
    <location>
        <begin position="367"/>
        <end position="386"/>
    </location>
</feature>
<feature type="transmembrane region" description="Helical" evidence="2">
    <location>
        <begin position="107"/>
        <end position="130"/>
    </location>
</feature>
<feature type="transmembrane region" description="Helical" evidence="2">
    <location>
        <begin position="137"/>
        <end position="158"/>
    </location>
</feature>
<keyword evidence="2" id="KW-0472">Membrane</keyword>
<dbReference type="AlphaFoldDB" id="A0A9X3MZW4"/>
<reference evidence="3" key="1">
    <citation type="submission" date="2022-10" db="EMBL/GenBank/DDBJ databases">
        <title>The WGS of Solirubrobacter ginsenosidimutans DSM 21036.</title>
        <authorList>
            <person name="Jiang Z."/>
        </authorList>
    </citation>
    <scope>NUCLEOTIDE SEQUENCE</scope>
    <source>
        <strain evidence="3">DSM 21036</strain>
    </source>
</reference>
<feature type="transmembrane region" description="Helical" evidence="2">
    <location>
        <begin position="334"/>
        <end position="355"/>
    </location>
</feature>
<feature type="transmembrane region" description="Helical" evidence="2">
    <location>
        <begin position="205"/>
        <end position="226"/>
    </location>
</feature>
<comment type="caution">
    <text evidence="3">The sequence shown here is derived from an EMBL/GenBank/DDBJ whole genome shotgun (WGS) entry which is preliminary data.</text>
</comment>
<dbReference type="EMBL" id="JAPDOD010000037">
    <property type="protein sequence ID" value="MDA0164741.1"/>
    <property type="molecule type" value="Genomic_DNA"/>
</dbReference>
<dbReference type="Pfam" id="PF09586">
    <property type="entry name" value="YfhO"/>
    <property type="match status" value="1"/>
</dbReference>